<reference evidence="3" key="1">
    <citation type="submission" date="2016-09" db="EMBL/GenBank/DDBJ databases">
        <authorList>
            <person name="Capua I."/>
            <person name="De Benedictis P."/>
            <person name="Joannis T."/>
            <person name="Lombin L.H."/>
            <person name="Cattoli G."/>
        </authorList>
    </citation>
    <scope>NUCLEOTIDE SEQUENCE [LARGE SCALE GENOMIC DNA]</scope>
    <source>
        <strain evidence="3">MSU</strain>
    </source>
</reference>
<dbReference type="InterPro" id="IPR011250">
    <property type="entry name" value="OMP/PagP_B-barrel"/>
</dbReference>
<name>A0A1S1J6I2_9FLAO</name>
<reference evidence="4 6" key="3">
    <citation type="submission" date="2016-11" db="EMBL/GenBank/DDBJ databases">
        <title>Whole genomes of Flavobacteriaceae.</title>
        <authorList>
            <person name="Stine C."/>
            <person name="Li C."/>
            <person name="Tadesse D."/>
        </authorList>
    </citation>
    <scope>NUCLEOTIDE SEQUENCE [LARGE SCALE GENOMIC DNA]</scope>
    <source>
        <strain evidence="4 6">ATCC BAA-2541</strain>
    </source>
</reference>
<evidence type="ECO:0000259" key="2">
    <source>
        <dbReference type="Pfam" id="PF13568"/>
    </source>
</evidence>
<dbReference type="Pfam" id="PF13568">
    <property type="entry name" value="OMP_b-brl_2"/>
    <property type="match status" value="1"/>
</dbReference>
<dbReference type="STRING" id="1278819.BHE19_10965"/>
<evidence type="ECO:0000313" key="6">
    <source>
        <dbReference type="Proteomes" id="UP000198319"/>
    </source>
</evidence>
<feature type="chain" id="PRO_5010386274" description="Outer membrane protein beta-barrel domain-containing protein" evidence="1">
    <location>
        <begin position="23"/>
        <end position="197"/>
    </location>
</feature>
<dbReference type="SUPFAM" id="SSF56925">
    <property type="entry name" value="OMPA-like"/>
    <property type="match status" value="1"/>
</dbReference>
<evidence type="ECO:0000256" key="1">
    <source>
        <dbReference type="SAM" id="SignalP"/>
    </source>
</evidence>
<comment type="caution">
    <text evidence="3">The sequence shown here is derived from an EMBL/GenBank/DDBJ whole genome shotgun (WGS) entry which is preliminary data.</text>
</comment>
<dbReference type="InterPro" id="IPR025665">
    <property type="entry name" value="Beta-barrel_OMP_2"/>
</dbReference>
<dbReference type="AlphaFoldDB" id="A0A1S1J6I2"/>
<evidence type="ECO:0000313" key="5">
    <source>
        <dbReference type="Proteomes" id="UP000180252"/>
    </source>
</evidence>
<dbReference type="EMBL" id="MUHG01000028">
    <property type="protein sequence ID" value="OXB16438.1"/>
    <property type="molecule type" value="Genomic_DNA"/>
</dbReference>
<dbReference type="EMBL" id="MIKE01000023">
    <property type="protein sequence ID" value="OHT45211.1"/>
    <property type="molecule type" value="Genomic_DNA"/>
</dbReference>
<keyword evidence="1" id="KW-0732">Signal</keyword>
<organism evidence="3 5">
    <name type="scientific">Flavobacterium tructae</name>
    <dbReference type="NCBI Taxonomy" id="1114873"/>
    <lineage>
        <taxon>Bacteria</taxon>
        <taxon>Pseudomonadati</taxon>
        <taxon>Bacteroidota</taxon>
        <taxon>Flavobacteriia</taxon>
        <taxon>Flavobacteriales</taxon>
        <taxon>Flavobacteriaceae</taxon>
        <taxon>Flavobacterium</taxon>
    </lineage>
</organism>
<protein>
    <recommendedName>
        <fullName evidence="2">Outer membrane protein beta-barrel domain-containing protein</fullName>
    </recommendedName>
</protein>
<reference evidence="5" key="2">
    <citation type="submission" date="2016-09" db="EMBL/GenBank/DDBJ databases">
        <authorList>
            <person name="Chen S."/>
            <person name="Walker E."/>
        </authorList>
    </citation>
    <scope>NUCLEOTIDE SEQUENCE [LARGE SCALE GENOMIC DNA]</scope>
    <source>
        <strain evidence="5">MSU</strain>
    </source>
</reference>
<proteinExistence type="predicted"/>
<feature type="signal peptide" evidence="1">
    <location>
        <begin position="1"/>
        <end position="22"/>
    </location>
</feature>
<evidence type="ECO:0000313" key="3">
    <source>
        <dbReference type="EMBL" id="OHT45211.1"/>
    </source>
</evidence>
<dbReference type="OrthoDB" id="753334at2"/>
<feature type="domain" description="Outer membrane protein beta-barrel" evidence="2">
    <location>
        <begin position="22"/>
        <end position="177"/>
    </location>
</feature>
<dbReference type="RefSeq" id="WP_070907501.1">
    <property type="nucleotide sequence ID" value="NZ_MIKE01000023.1"/>
</dbReference>
<evidence type="ECO:0000313" key="4">
    <source>
        <dbReference type="EMBL" id="OXB16438.1"/>
    </source>
</evidence>
<dbReference type="Proteomes" id="UP000198319">
    <property type="component" value="Unassembled WGS sequence"/>
</dbReference>
<gene>
    <name evidence="4" type="ORF">B0A71_18330</name>
    <name evidence="3" type="ORF">BHE19_10965</name>
</gene>
<sequence>MNTYKLLWLAVIFTLISFKSNAQSPLPIHVGIKAGSNYSELPVSKGSDSKYAAGFFGGAMARFDFKRFFIQNEILYSEKSSKIERTASLPSKNLKWRSLEMPLVIGYKIIDQSMLNVRVFGGGVYSYVLDENISSVNQLKTAYGKFNKSNIGYQVGAGIEISKFTLDVTYQGGLNNISKEFSSKPNSFNIGVGYFIF</sequence>
<keyword evidence="6" id="KW-1185">Reference proteome</keyword>
<accession>A0A1S1J6I2</accession>
<dbReference type="Proteomes" id="UP000180252">
    <property type="component" value="Unassembled WGS sequence"/>
</dbReference>